<protein>
    <recommendedName>
        <fullName evidence="5">Protein FAM184A/B N-terminal domain-containing protein</fullName>
    </recommendedName>
</protein>
<dbReference type="PANTHER" id="PTHR18870">
    <property type="entry name" value="PROTEIN TAG-278-RELATED"/>
    <property type="match status" value="1"/>
</dbReference>
<evidence type="ECO:0000256" key="2">
    <source>
        <dbReference type="SAM" id="Coils"/>
    </source>
</evidence>
<accession>E4XDS2</accession>
<evidence type="ECO:0008006" key="5">
    <source>
        <dbReference type="Google" id="ProtNLM"/>
    </source>
</evidence>
<evidence type="ECO:0000256" key="1">
    <source>
        <dbReference type="ARBA" id="ARBA00023054"/>
    </source>
</evidence>
<keyword evidence="1 2" id="KW-0175">Coiled coil</keyword>
<feature type="coiled-coil region" evidence="2">
    <location>
        <begin position="99"/>
        <end position="156"/>
    </location>
</feature>
<feature type="coiled-coil region" evidence="2">
    <location>
        <begin position="194"/>
        <end position="221"/>
    </location>
</feature>
<dbReference type="OrthoDB" id="75801at2759"/>
<keyword evidence="4" id="KW-1185">Reference proteome</keyword>
<feature type="coiled-coil region" evidence="2">
    <location>
        <begin position="283"/>
        <end position="342"/>
    </location>
</feature>
<dbReference type="EMBL" id="FN653040">
    <property type="protein sequence ID" value="CBY19311.1"/>
    <property type="molecule type" value="Genomic_DNA"/>
</dbReference>
<gene>
    <name evidence="3" type="ORF">GSOID_T00008320001</name>
</gene>
<evidence type="ECO:0000313" key="3">
    <source>
        <dbReference type="EMBL" id="CBY19311.1"/>
    </source>
</evidence>
<proteinExistence type="predicted"/>
<name>E4XDS2_OIKDI</name>
<feature type="coiled-coil region" evidence="2">
    <location>
        <begin position="412"/>
        <end position="480"/>
    </location>
</feature>
<dbReference type="InParanoid" id="E4XDS2"/>
<dbReference type="Proteomes" id="UP000001307">
    <property type="component" value="Unassembled WGS sequence"/>
</dbReference>
<evidence type="ECO:0000313" key="4">
    <source>
        <dbReference type="Proteomes" id="UP000001307"/>
    </source>
</evidence>
<dbReference type="AlphaFoldDB" id="E4XDS2"/>
<sequence>MQAQIAQLEKLMNERTFEGETLSGEISYLRKREKDLGEIKDEQAKKIATLADALIKSQQQVTSAKEDLESELNLRVAREESLRQSVENTERIKWEHELAEQLATVKEDLTRRLKTERADLVNQLEAEKTKEIEIVQKSWRSATEKLTANIAALEEEKLNQASLQDSTVDRLREEFSFRIKEKEHESKLIAAEFERKEQKLMSEHQSEIELLEERLMNERRKELSRIEQNSREESIEHLKSQRIAIESLKARLEGNYQKQVDILKGEHASALEELKESLIETHRSELDDELKRHEEECVDFETRMLKEQQARERLEEESTVLHEDLEAKIQGHEASLQNAYDQLQSSISENRRLILEVDRVKKIKEEAEGSFEQNVENLRKDFEVEKDNCVNESIADGLRRRQLLINDFNTTKESLMEKISQFSKDKAELEEKLENRQSLEEDIQRINRLELIIVEKEEAIDKLQNDLKYFQLELVNREQNYNALFSSNPTVGVMDPFTGTTSTRSAHSGLKHGNQRQPRFSDSFVKMDPDAFSTHLPYNRLEPIQSQRKQVKHKS</sequence>
<reference evidence="3" key="1">
    <citation type="journal article" date="2010" name="Science">
        <title>Plasticity of animal genome architecture unmasked by rapid evolution of a pelagic tunicate.</title>
        <authorList>
            <person name="Denoeud F."/>
            <person name="Henriet S."/>
            <person name="Mungpakdee S."/>
            <person name="Aury J.M."/>
            <person name="Da Silva C."/>
            <person name="Brinkmann H."/>
            <person name="Mikhaleva J."/>
            <person name="Olsen L.C."/>
            <person name="Jubin C."/>
            <person name="Canestro C."/>
            <person name="Bouquet J.M."/>
            <person name="Danks G."/>
            <person name="Poulain J."/>
            <person name="Campsteijn C."/>
            <person name="Adamski M."/>
            <person name="Cross I."/>
            <person name="Yadetie F."/>
            <person name="Muffato M."/>
            <person name="Louis A."/>
            <person name="Butcher S."/>
            <person name="Tsagkogeorga G."/>
            <person name="Konrad A."/>
            <person name="Singh S."/>
            <person name="Jensen M.F."/>
            <person name="Cong E.H."/>
            <person name="Eikeseth-Otteraa H."/>
            <person name="Noel B."/>
            <person name="Anthouard V."/>
            <person name="Porcel B.M."/>
            <person name="Kachouri-Lafond R."/>
            <person name="Nishino A."/>
            <person name="Ugolini M."/>
            <person name="Chourrout P."/>
            <person name="Nishida H."/>
            <person name="Aasland R."/>
            <person name="Huzurbazar S."/>
            <person name="Westhof E."/>
            <person name="Delsuc F."/>
            <person name="Lehrach H."/>
            <person name="Reinhardt R."/>
            <person name="Weissenbach J."/>
            <person name="Roy S.W."/>
            <person name="Artiguenave F."/>
            <person name="Postlethwait J.H."/>
            <person name="Manak J.R."/>
            <person name="Thompson E.M."/>
            <person name="Jaillon O."/>
            <person name="Du Pasquier L."/>
            <person name="Boudinot P."/>
            <person name="Liberles D.A."/>
            <person name="Volff J.N."/>
            <person name="Philippe H."/>
            <person name="Lenhard B."/>
            <person name="Roest Crollius H."/>
            <person name="Wincker P."/>
            <person name="Chourrout D."/>
        </authorList>
    </citation>
    <scope>NUCLEOTIDE SEQUENCE [LARGE SCALE GENOMIC DNA]</scope>
</reference>
<dbReference type="PANTHER" id="PTHR18870:SF9">
    <property type="entry name" value="PROTEIN TAG-278-RELATED"/>
    <property type="match status" value="1"/>
</dbReference>
<organism evidence="3">
    <name type="scientific">Oikopleura dioica</name>
    <name type="common">Tunicate</name>
    <dbReference type="NCBI Taxonomy" id="34765"/>
    <lineage>
        <taxon>Eukaryota</taxon>
        <taxon>Metazoa</taxon>
        <taxon>Chordata</taxon>
        <taxon>Tunicata</taxon>
        <taxon>Appendicularia</taxon>
        <taxon>Copelata</taxon>
        <taxon>Oikopleuridae</taxon>
        <taxon>Oikopleura</taxon>
    </lineage>
</organism>